<feature type="transmembrane region" description="Helical" evidence="6">
    <location>
        <begin position="138"/>
        <end position="157"/>
    </location>
</feature>
<evidence type="ECO:0000256" key="4">
    <source>
        <dbReference type="ARBA" id="ARBA00022989"/>
    </source>
</evidence>
<dbReference type="EMBL" id="JAMLJM010000003">
    <property type="protein sequence ID" value="MCL9808918.1"/>
    <property type="molecule type" value="Genomic_DNA"/>
</dbReference>
<keyword evidence="5 6" id="KW-0472">Membrane</keyword>
<organism evidence="7 8">
    <name type="scientific">Flavobacterium luminosum</name>
    <dbReference type="NCBI Taxonomy" id="2949086"/>
    <lineage>
        <taxon>Bacteria</taxon>
        <taxon>Pseudomonadati</taxon>
        <taxon>Bacteroidota</taxon>
        <taxon>Flavobacteriia</taxon>
        <taxon>Flavobacteriales</taxon>
        <taxon>Flavobacteriaceae</taxon>
        <taxon>Flavobacterium</taxon>
    </lineage>
</organism>
<keyword evidence="4 6" id="KW-1133">Transmembrane helix</keyword>
<keyword evidence="3 6" id="KW-0812">Transmembrane</keyword>
<evidence type="ECO:0000256" key="5">
    <source>
        <dbReference type="ARBA" id="ARBA00023136"/>
    </source>
</evidence>
<feature type="transmembrane region" description="Helical" evidence="6">
    <location>
        <begin position="79"/>
        <end position="98"/>
    </location>
</feature>
<feature type="transmembrane region" description="Helical" evidence="6">
    <location>
        <begin position="7"/>
        <end position="24"/>
    </location>
</feature>
<feature type="transmembrane region" description="Helical" evidence="6">
    <location>
        <begin position="169"/>
        <end position="187"/>
    </location>
</feature>
<evidence type="ECO:0000313" key="7">
    <source>
        <dbReference type="EMBL" id="MCL9808918.1"/>
    </source>
</evidence>
<dbReference type="PANTHER" id="PTHR31885:SF6">
    <property type="entry name" value="GH04784P"/>
    <property type="match status" value="1"/>
</dbReference>
<sequence length="222" mass="25223">MSKSSKYLNLFVAISLFYLLLIIIKKEEIAWFFKPLLLPGLILATNESLEFPTKKWLLFALVFSWLGDVILMFSPYHELFFVFGLVAFLIAHLLYIVLFTKQSTVKSPKLFWFIIGILLVSGYLYAMLTLLLPSVGGLLIPVSVYAFVISFMLIMAIRGYLTWKAPLNLLILNGAVAFIVSDSLLAIDKFYAPLPNSSLLIMATYLIAQYLICFGIQRLNQR</sequence>
<protein>
    <submittedName>
        <fullName evidence="7">Lysoplasmalogenase</fullName>
    </submittedName>
</protein>
<accession>A0ABT0TPX0</accession>
<gene>
    <name evidence="7" type="ORF">NAT50_06045</name>
</gene>
<evidence type="ECO:0000256" key="1">
    <source>
        <dbReference type="ARBA" id="ARBA00004141"/>
    </source>
</evidence>
<reference evidence="7 8" key="1">
    <citation type="submission" date="2022-05" db="EMBL/GenBank/DDBJ databases">
        <title>Flavobacterium sp., isolated from activated sludge.</title>
        <authorList>
            <person name="Ran Q."/>
        </authorList>
    </citation>
    <scope>NUCLEOTIDE SEQUENCE [LARGE SCALE GENOMIC DNA]</scope>
    <source>
        <strain evidence="7 8">HXWNR70</strain>
    </source>
</reference>
<comment type="similarity">
    <text evidence="2">Belongs to the TMEM86 family.</text>
</comment>
<feature type="transmembrane region" description="Helical" evidence="6">
    <location>
        <begin position="110"/>
        <end position="132"/>
    </location>
</feature>
<feature type="transmembrane region" description="Helical" evidence="6">
    <location>
        <begin position="56"/>
        <end position="73"/>
    </location>
</feature>
<keyword evidence="8" id="KW-1185">Reference proteome</keyword>
<dbReference type="Proteomes" id="UP001317191">
    <property type="component" value="Unassembled WGS sequence"/>
</dbReference>
<comment type="subcellular location">
    <subcellularLocation>
        <location evidence="1">Membrane</location>
        <topology evidence="1">Multi-pass membrane protein</topology>
    </subcellularLocation>
</comment>
<proteinExistence type="inferred from homology"/>
<evidence type="ECO:0000313" key="8">
    <source>
        <dbReference type="Proteomes" id="UP001317191"/>
    </source>
</evidence>
<dbReference type="Pfam" id="PF07947">
    <property type="entry name" value="YhhN"/>
    <property type="match status" value="1"/>
</dbReference>
<dbReference type="InterPro" id="IPR012506">
    <property type="entry name" value="TMEM86B-like"/>
</dbReference>
<feature type="transmembrane region" description="Helical" evidence="6">
    <location>
        <begin position="30"/>
        <end position="49"/>
    </location>
</feature>
<evidence type="ECO:0000256" key="3">
    <source>
        <dbReference type="ARBA" id="ARBA00022692"/>
    </source>
</evidence>
<name>A0ABT0TPX0_9FLAO</name>
<evidence type="ECO:0000256" key="6">
    <source>
        <dbReference type="SAM" id="Phobius"/>
    </source>
</evidence>
<feature type="transmembrane region" description="Helical" evidence="6">
    <location>
        <begin position="199"/>
        <end position="216"/>
    </location>
</feature>
<evidence type="ECO:0000256" key="2">
    <source>
        <dbReference type="ARBA" id="ARBA00007375"/>
    </source>
</evidence>
<comment type="caution">
    <text evidence="7">The sequence shown here is derived from an EMBL/GenBank/DDBJ whole genome shotgun (WGS) entry which is preliminary data.</text>
</comment>
<dbReference type="RefSeq" id="WP_250592318.1">
    <property type="nucleotide sequence ID" value="NZ_JAMLJM010000003.1"/>
</dbReference>
<dbReference type="PANTHER" id="PTHR31885">
    <property type="entry name" value="GH04784P"/>
    <property type="match status" value="1"/>
</dbReference>